<reference evidence="1" key="1">
    <citation type="submission" date="2023-10" db="EMBL/GenBank/DDBJ databases">
        <authorList>
            <person name="Chen Y."/>
            <person name="Shah S."/>
            <person name="Dougan E. K."/>
            <person name="Thang M."/>
            <person name="Chan C."/>
        </authorList>
    </citation>
    <scope>NUCLEOTIDE SEQUENCE [LARGE SCALE GENOMIC DNA]</scope>
</reference>
<sequence length="617" mass="68066">MWAALAPSKLAAAGYASQQEVSACVVDMVKTRVSLIIRGDNIVPDLVSLAKTVPDVAADPLKADMRALEQYLVVFEKRALTFDELETSKTAYISKETNHIIKHLASWPAGEKLFSDGALIAEAHAVAHEQAKVARHACHEYSKALDETSIEGEISELTLDDLEKFWQLVAVQAPQATTLRSMTDAITAMGDIGHLYINAPGRTTATLQNFVSHCGDTACVLAQHAFTTFTSWLTSPSIDASSPPWATQQFQHEVQVSADWHATFFEIPNIPEVGFLQDHSETVPQFRAQRAAQTEGVEAVKMLLSSEPTLAVAKVVLSYIKYTLHVRVHSDEMLSFWDGHAVKSTAETSLEAFTRAPRYIQLKDVQRRAMSSAIADLDRLLSEVCRSDWGEHPGLLLRTGAFDAELTSRAQAAITDALELCKTADAGLAVQIGTVVKVLRAWEVSMPLIFAATGAFDLTSENAKKVSAAIQVFKDLIAFTQYVFRQYRDAHGIQFDETSYTQDGFHDNFMKALQLCSLDHADVLDKYPISYLIQSTLKWMGKLIDDLCEQWATAVQVVQRKIEAASPEWRSAADQLMDEPPPEQTRALLTNPSYKELAGLVAEMEVRLAIARQASPP</sequence>
<name>A0ABN9TSD0_9DINO</name>
<proteinExistence type="predicted"/>
<gene>
    <name evidence="1" type="ORF">PCOR1329_LOCUS41850</name>
</gene>
<dbReference type="EMBL" id="CAUYUJ010015030">
    <property type="protein sequence ID" value="CAK0849076.1"/>
    <property type="molecule type" value="Genomic_DNA"/>
</dbReference>
<feature type="non-terminal residue" evidence="1">
    <location>
        <position position="617"/>
    </location>
</feature>
<keyword evidence="2" id="KW-1185">Reference proteome</keyword>
<evidence type="ECO:0000313" key="2">
    <source>
        <dbReference type="Proteomes" id="UP001189429"/>
    </source>
</evidence>
<dbReference type="Proteomes" id="UP001189429">
    <property type="component" value="Unassembled WGS sequence"/>
</dbReference>
<evidence type="ECO:0000313" key="1">
    <source>
        <dbReference type="EMBL" id="CAK0849076.1"/>
    </source>
</evidence>
<protein>
    <submittedName>
        <fullName evidence="1">Uncharacterized protein</fullName>
    </submittedName>
</protein>
<accession>A0ABN9TSD0</accession>
<comment type="caution">
    <text evidence="1">The sequence shown here is derived from an EMBL/GenBank/DDBJ whole genome shotgun (WGS) entry which is preliminary data.</text>
</comment>
<organism evidence="1 2">
    <name type="scientific">Prorocentrum cordatum</name>
    <dbReference type="NCBI Taxonomy" id="2364126"/>
    <lineage>
        <taxon>Eukaryota</taxon>
        <taxon>Sar</taxon>
        <taxon>Alveolata</taxon>
        <taxon>Dinophyceae</taxon>
        <taxon>Prorocentrales</taxon>
        <taxon>Prorocentraceae</taxon>
        <taxon>Prorocentrum</taxon>
    </lineage>
</organism>